<dbReference type="RefSeq" id="XP_025420995.1">
    <property type="nucleotide sequence ID" value="XM_025565210.1"/>
</dbReference>
<proteinExistence type="predicted"/>
<accession>A0A8B8GDU2</accession>
<protein>
    <submittedName>
        <fullName evidence="2">Uncharacterized protein LOC112691071</fullName>
    </submittedName>
</protein>
<evidence type="ECO:0000313" key="1">
    <source>
        <dbReference type="Proteomes" id="UP000694846"/>
    </source>
</evidence>
<reference evidence="2" key="1">
    <citation type="submission" date="2025-08" db="UniProtKB">
        <authorList>
            <consortium name="RefSeq"/>
        </authorList>
    </citation>
    <scope>IDENTIFICATION</scope>
    <source>
        <tissue evidence="2">Whole body</tissue>
    </source>
</reference>
<dbReference type="Proteomes" id="UP000694846">
    <property type="component" value="Unplaced"/>
</dbReference>
<name>A0A8B8GDU2_9HEMI</name>
<keyword evidence="1" id="KW-1185">Reference proteome</keyword>
<gene>
    <name evidence="2" type="primary">LOC112691071</name>
</gene>
<dbReference type="AlphaFoldDB" id="A0A8B8GDU2"/>
<dbReference type="GeneID" id="112691071"/>
<sequence>MNRKNLEEFINLYKLYLCMWQTKSKLYHDRPLRETAYKVLVDKLKESEPDANKDLVTTSSMNQPERFCDVISEFNGQRRNLYLEKFLEQLDRYFQYGYFHDGQRIDIFQRRLSGHANVWLESLMPFPNTYDELKVLFRQQFWSAATQRKIRNEIFCPYQYRTSHGIATHAMGWIAKAKYLGPAIDAYDLIGVIIQHYPCTLDMTITCRSPRSTHELLAILTEFEEFTSFCEKVSNRQSENTPEPFGVYNYRGRYHNGRRPPFVDHDQRNYTRNGYDHKLLTFIY</sequence>
<evidence type="ECO:0000313" key="2">
    <source>
        <dbReference type="RefSeq" id="XP_025420995.1"/>
    </source>
</evidence>
<organism evidence="1 2">
    <name type="scientific">Sipha flava</name>
    <name type="common">yellow sugarcane aphid</name>
    <dbReference type="NCBI Taxonomy" id="143950"/>
    <lineage>
        <taxon>Eukaryota</taxon>
        <taxon>Metazoa</taxon>
        <taxon>Ecdysozoa</taxon>
        <taxon>Arthropoda</taxon>
        <taxon>Hexapoda</taxon>
        <taxon>Insecta</taxon>
        <taxon>Pterygota</taxon>
        <taxon>Neoptera</taxon>
        <taxon>Paraneoptera</taxon>
        <taxon>Hemiptera</taxon>
        <taxon>Sternorrhyncha</taxon>
        <taxon>Aphidomorpha</taxon>
        <taxon>Aphidoidea</taxon>
        <taxon>Aphididae</taxon>
        <taxon>Sipha</taxon>
    </lineage>
</organism>
<dbReference type="OrthoDB" id="6615629at2759"/>